<dbReference type="InterPro" id="IPR029016">
    <property type="entry name" value="GAF-like_dom_sf"/>
</dbReference>
<evidence type="ECO:0000313" key="4">
    <source>
        <dbReference type="Proteomes" id="UP000001887"/>
    </source>
</evidence>
<protein>
    <submittedName>
        <fullName evidence="3">Putative phytochrome sensor protein</fullName>
    </submittedName>
</protein>
<dbReference type="STRING" id="530564.Psta_0859"/>
<evidence type="ECO:0000313" key="3">
    <source>
        <dbReference type="EMBL" id="ADB15544.1"/>
    </source>
</evidence>
<dbReference type="Proteomes" id="UP000001887">
    <property type="component" value="Chromosome"/>
</dbReference>
<dbReference type="KEGG" id="psl:Psta_0859"/>
<name>D2R6G6_PIRSD</name>
<dbReference type="PANTHER" id="PTHR30367:SF1">
    <property type="entry name" value="MULTIDRUG RESISTANCE PROTEIN MDTN"/>
    <property type="match status" value="1"/>
</dbReference>
<feature type="domain" description="GAF" evidence="2">
    <location>
        <begin position="203"/>
        <end position="335"/>
    </location>
</feature>
<evidence type="ECO:0000259" key="2">
    <source>
        <dbReference type="Pfam" id="PF01590"/>
    </source>
</evidence>
<dbReference type="InterPro" id="IPR003018">
    <property type="entry name" value="GAF"/>
</dbReference>
<feature type="coiled-coil region" evidence="1">
    <location>
        <begin position="467"/>
        <end position="527"/>
    </location>
</feature>
<dbReference type="AlphaFoldDB" id="D2R6G6"/>
<proteinExistence type="predicted"/>
<dbReference type="Gene3D" id="3.30.450.40">
    <property type="match status" value="2"/>
</dbReference>
<evidence type="ECO:0000256" key="1">
    <source>
        <dbReference type="SAM" id="Coils"/>
    </source>
</evidence>
<dbReference type="InterPro" id="IPR050393">
    <property type="entry name" value="MFP_Efflux_Pump"/>
</dbReference>
<dbReference type="SUPFAM" id="SSF55781">
    <property type="entry name" value="GAF domain-like"/>
    <property type="match status" value="2"/>
</dbReference>
<dbReference type="SUPFAM" id="SSF111369">
    <property type="entry name" value="HlyD-like secretion proteins"/>
    <property type="match status" value="1"/>
</dbReference>
<dbReference type="eggNOG" id="COG0845">
    <property type="taxonomic scope" value="Bacteria"/>
</dbReference>
<dbReference type="EMBL" id="CP001848">
    <property type="protein sequence ID" value="ADB15544.1"/>
    <property type="molecule type" value="Genomic_DNA"/>
</dbReference>
<keyword evidence="1" id="KW-0175">Coiled coil</keyword>
<gene>
    <name evidence="3" type="ordered locus">Psta_0859</name>
</gene>
<dbReference type="Gene3D" id="2.40.50.100">
    <property type="match status" value="1"/>
</dbReference>
<dbReference type="eggNOG" id="COG2203">
    <property type="taxonomic scope" value="Bacteria"/>
</dbReference>
<dbReference type="OrthoDB" id="248877at2"/>
<dbReference type="PANTHER" id="PTHR30367">
    <property type="entry name" value="P-HYDROXYBENZOIC ACID EFFLUX PUMP SUBUNIT AAEA-RELATED"/>
    <property type="match status" value="1"/>
</dbReference>
<reference evidence="3 4" key="1">
    <citation type="journal article" date="2009" name="Stand. Genomic Sci.">
        <title>Complete genome sequence of Pirellula staleyi type strain (ATCC 27377).</title>
        <authorList>
            <person name="Clum A."/>
            <person name="Tindall B.J."/>
            <person name="Sikorski J."/>
            <person name="Ivanova N."/>
            <person name="Mavrommatis K."/>
            <person name="Lucas S."/>
            <person name="Glavina del Rio T."/>
            <person name="Nolan M."/>
            <person name="Chen F."/>
            <person name="Tice H."/>
            <person name="Pitluck S."/>
            <person name="Cheng J.F."/>
            <person name="Chertkov O."/>
            <person name="Brettin T."/>
            <person name="Han C."/>
            <person name="Detter J.C."/>
            <person name="Kuske C."/>
            <person name="Bruce D."/>
            <person name="Goodwin L."/>
            <person name="Ovchinikova G."/>
            <person name="Pati A."/>
            <person name="Mikhailova N."/>
            <person name="Chen A."/>
            <person name="Palaniappan K."/>
            <person name="Land M."/>
            <person name="Hauser L."/>
            <person name="Chang Y.J."/>
            <person name="Jeffries C.D."/>
            <person name="Chain P."/>
            <person name="Rohde M."/>
            <person name="Goker M."/>
            <person name="Bristow J."/>
            <person name="Eisen J.A."/>
            <person name="Markowitz V."/>
            <person name="Hugenholtz P."/>
            <person name="Kyrpides N.C."/>
            <person name="Klenk H.P."/>
            <person name="Lapidus A."/>
        </authorList>
    </citation>
    <scope>NUCLEOTIDE SEQUENCE [LARGE SCALE GENOMIC DNA]</scope>
    <source>
        <strain evidence="4">ATCC 27377 / DSM 6068 / ICPB 4128</strain>
    </source>
</reference>
<accession>D2R6G6</accession>
<dbReference type="HOGENOM" id="CLU_402625_0_0_0"/>
<dbReference type="Pfam" id="PF01590">
    <property type="entry name" value="GAF"/>
    <property type="match status" value="1"/>
</dbReference>
<organism evidence="3 4">
    <name type="scientific">Pirellula staleyi (strain ATCC 27377 / DSM 6068 / ICPB 4128)</name>
    <name type="common">Pirella staleyi</name>
    <dbReference type="NCBI Taxonomy" id="530564"/>
    <lineage>
        <taxon>Bacteria</taxon>
        <taxon>Pseudomonadati</taxon>
        <taxon>Planctomycetota</taxon>
        <taxon>Planctomycetia</taxon>
        <taxon>Pirellulales</taxon>
        <taxon>Pirellulaceae</taxon>
        <taxon>Pirellula</taxon>
    </lineage>
</organism>
<dbReference type="Gene3D" id="1.10.287.470">
    <property type="entry name" value="Helix hairpin bin"/>
    <property type="match status" value="1"/>
</dbReference>
<keyword evidence="4" id="KW-1185">Reference proteome</keyword>
<sequence>MATGQSQVSSETIEKTKQQIRGLVGEVAQICKSDMTPEEFHAAFLQRVVQALAAVGGAIWVLGEAKKPELSYQINLTPNLLDSGCDDAQKHYRLLDYIIASNQPQLVPPLSGAGDERMGGNPTRQLLVIHPLGHDDQVEALIEIFQRPNSPPATQRGYLQFLRQMCEMASEWFKNRRLKQFSDRHSLWAQADSFSRAAHESLDVRETCYTIVNEGRRLLGCDRVSIALKHGSSCTIEAVSGQDTLDNRSNVVTLLGKLATRVVATGEPLWYYGSTEDMPPQIETAVEEYVDQSYTKSLAVIPIRKPKSADAAAGTTTPSESEKKGELIGAIIVEQIESEIPREVLLPRLDLVYEHSSRALTNAIDHNSLFLMPVWKTLGKAGWVVQARQLPKTLTITGIVLAVLLALAVIQTDFDMRAKGTLQPISKADIFVPQRGVVTEVLVDNGTLVEEGQVLLKMRSDELPLQIAEVEGQLLAAREELAAVRDRVTNTGRQVTEQERARDQAQMSRVQVQVESLDERLQLLLDRKKQLTVVSPKRGRVITWDTKKSLQNRPVEVGQLLMTIAEEGTDYELELYMPEKRIDHIVRYRNQIKKDDPSQELAVDYILMTDPGTYHYGKVTQIDPVAETHEEHGQIVRIKVSTDTELNTPYPGATVTANVNCGKASLGWAKLHEAWEWAEANLFF</sequence>